<dbReference type="AlphaFoldDB" id="A0AAD5GCH3"/>
<sequence length="520" mass="60685">MFDGVPVEHFQRFISTPSSTIPPNSSLIQTQQPISTSTNLNHHFLSFDPILFPPLHTHHHHHHQTLYQSNHFVRAPPTHDQYMNDSSQGKVDEEIDLGLDVVNEAWSNDEVIQLLRIKSSSENWFKDLTWDHVSRKLAEMGYKRSSEQCKEKFEEETCRSFSTTIDDQCNKSNSSRYLISEELDGHLCNNSDQNTHHHVTIQSPENDNHQEQPQPHEKEEQLNLEAQGQKGHFEKSPIETMAQPSDQDDDAQVTKSKKRKRKYKKFKMVKGLCVDLVNKMMAQQEEMHKKLLEDLANRDEEKKKREEAWRKEEMERVQKEIQIREHEQEMARDRQATITEFLNKITSFDTKIQIPFDINLQDLQANATYIDKSMSLSEITKIHSLTEKPHQDQPPMGAKDDIGKRWPRDEVLALINIRSNVNNGIGVNSEEQARGSLWERISQGMLELGYKRSAKRCKEKWENINKYFRKTKDANKKRSLESRTCPYYHELSKLYNQEKLVSLSNSTGQELPATKITPEN</sequence>
<feature type="domain" description="Myb-like" evidence="9">
    <location>
        <begin position="106"/>
        <end position="157"/>
    </location>
</feature>
<dbReference type="GO" id="GO:0005634">
    <property type="term" value="C:nucleus"/>
    <property type="evidence" value="ECO:0007669"/>
    <property type="project" value="UniProtKB-SubCell"/>
</dbReference>
<evidence type="ECO:0000256" key="8">
    <source>
        <dbReference type="SAM" id="MobiDB-lite"/>
    </source>
</evidence>
<feature type="compositionally biased region" description="Basic and acidic residues" evidence="8">
    <location>
        <begin position="206"/>
        <end position="219"/>
    </location>
</feature>
<dbReference type="InterPro" id="IPR001005">
    <property type="entry name" value="SANT/Myb"/>
</dbReference>
<keyword evidence="5" id="KW-0804">Transcription</keyword>
<evidence type="ECO:0000256" key="4">
    <source>
        <dbReference type="ARBA" id="ARBA00023125"/>
    </source>
</evidence>
<evidence type="ECO:0000256" key="7">
    <source>
        <dbReference type="SAM" id="Coils"/>
    </source>
</evidence>
<dbReference type="FunFam" id="1.10.10.60:FF:000061">
    <property type="entry name" value="Trihelix transcription factor GT-2"/>
    <property type="match status" value="1"/>
</dbReference>
<keyword evidence="6" id="KW-0539">Nucleus</keyword>
<keyword evidence="11" id="KW-1185">Reference proteome</keyword>
<dbReference type="PROSITE" id="PS50090">
    <property type="entry name" value="MYB_LIKE"/>
    <property type="match status" value="2"/>
</dbReference>
<dbReference type="Pfam" id="PF13837">
    <property type="entry name" value="Myb_DNA-bind_4"/>
    <property type="match status" value="2"/>
</dbReference>
<dbReference type="PANTHER" id="PTHR21654">
    <property type="entry name" value="FI21293P1"/>
    <property type="match status" value="1"/>
</dbReference>
<dbReference type="Proteomes" id="UP001206925">
    <property type="component" value="Unassembled WGS sequence"/>
</dbReference>
<evidence type="ECO:0000313" key="10">
    <source>
        <dbReference type="EMBL" id="KAI7735341.1"/>
    </source>
</evidence>
<dbReference type="GO" id="GO:0003677">
    <property type="term" value="F:DNA binding"/>
    <property type="evidence" value="ECO:0007669"/>
    <property type="project" value="UniProtKB-KW"/>
</dbReference>
<keyword evidence="3" id="KW-0805">Transcription regulation</keyword>
<comment type="subcellular location">
    <subcellularLocation>
        <location evidence="1">Nucleus</location>
    </subcellularLocation>
</comment>
<proteinExistence type="predicted"/>
<evidence type="ECO:0000256" key="2">
    <source>
        <dbReference type="ARBA" id="ARBA00022737"/>
    </source>
</evidence>
<comment type="caution">
    <text evidence="10">The sequence shown here is derived from an EMBL/GenBank/DDBJ whole genome shotgun (WGS) entry which is preliminary data.</text>
</comment>
<evidence type="ECO:0000259" key="9">
    <source>
        <dbReference type="PROSITE" id="PS50090"/>
    </source>
</evidence>
<feature type="region of interest" description="Disordered" evidence="8">
    <location>
        <begin position="188"/>
        <end position="219"/>
    </location>
</feature>
<accession>A0AAD5GCH3</accession>
<evidence type="ECO:0000256" key="5">
    <source>
        <dbReference type="ARBA" id="ARBA00023163"/>
    </source>
</evidence>
<keyword evidence="4" id="KW-0238">DNA-binding</keyword>
<protein>
    <recommendedName>
        <fullName evidence="9">Myb-like domain-containing protein</fullName>
    </recommendedName>
</protein>
<dbReference type="InterPro" id="IPR044822">
    <property type="entry name" value="Myb_DNA-bind_4"/>
</dbReference>
<dbReference type="EMBL" id="JAMZMK010009504">
    <property type="protein sequence ID" value="KAI7735341.1"/>
    <property type="molecule type" value="Genomic_DNA"/>
</dbReference>
<dbReference type="CDD" id="cd12203">
    <property type="entry name" value="GT1"/>
    <property type="match status" value="1"/>
</dbReference>
<organism evidence="10 11">
    <name type="scientific">Ambrosia artemisiifolia</name>
    <name type="common">Common ragweed</name>
    <dbReference type="NCBI Taxonomy" id="4212"/>
    <lineage>
        <taxon>Eukaryota</taxon>
        <taxon>Viridiplantae</taxon>
        <taxon>Streptophyta</taxon>
        <taxon>Embryophyta</taxon>
        <taxon>Tracheophyta</taxon>
        <taxon>Spermatophyta</taxon>
        <taxon>Magnoliopsida</taxon>
        <taxon>eudicotyledons</taxon>
        <taxon>Gunneridae</taxon>
        <taxon>Pentapetalae</taxon>
        <taxon>asterids</taxon>
        <taxon>campanulids</taxon>
        <taxon>Asterales</taxon>
        <taxon>Asteraceae</taxon>
        <taxon>Asteroideae</taxon>
        <taxon>Heliantheae alliance</taxon>
        <taxon>Heliantheae</taxon>
        <taxon>Ambrosia</taxon>
    </lineage>
</organism>
<keyword evidence="7" id="KW-0175">Coiled coil</keyword>
<keyword evidence="2" id="KW-0677">Repeat</keyword>
<feature type="coiled-coil region" evidence="7">
    <location>
        <begin position="281"/>
        <end position="336"/>
    </location>
</feature>
<feature type="region of interest" description="Disordered" evidence="8">
    <location>
        <begin position="238"/>
        <end position="260"/>
    </location>
</feature>
<feature type="domain" description="Myb-like" evidence="9">
    <location>
        <begin position="405"/>
        <end position="465"/>
    </location>
</feature>
<dbReference type="Gene3D" id="1.10.10.60">
    <property type="entry name" value="Homeodomain-like"/>
    <property type="match status" value="2"/>
</dbReference>
<dbReference type="GO" id="GO:0006355">
    <property type="term" value="P:regulation of DNA-templated transcription"/>
    <property type="evidence" value="ECO:0007669"/>
    <property type="project" value="UniProtKB-ARBA"/>
</dbReference>
<dbReference type="SMART" id="SM00717">
    <property type="entry name" value="SANT"/>
    <property type="match status" value="2"/>
</dbReference>
<evidence type="ECO:0000313" key="11">
    <source>
        <dbReference type="Proteomes" id="UP001206925"/>
    </source>
</evidence>
<evidence type="ECO:0000256" key="6">
    <source>
        <dbReference type="ARBA" id="ARBA00023242"/>
    </source>
</evidence>
<evidence type="ECO:0000256" key="1">
    <source>
        <dbReference type="ARBA" id="ARBA00004123"/>
    </source>
</evidence>
<reference evidence="10" key="1">
    <citation type="submission" date="2022-06" db="EMBL/GenBank/DDBJ databases">
        <title>Uncovering the hologenomic basis of an extraordinary plant invasion.</title>
        <authorList>
            <person name="Bieker V.C."/>
            <person name="Martin M.D."/>
            <person name="Gilbert T."/>
            <person name="Hodgins K."/>
            <person name="Battlay P."/>
            <person name="Petersen B."/>
            <person name="Wilson J."/>
        </authorList>
    </citation>
    <scope>NUCLEOTIDE SEQUENCE</scope>
    <source>
        <strain evidence="10">AA19_3_7</strain>
        <tissue evidence="10">Leaf</tissue>
    </source>
</reference>
<gene>
    <name evidence="10" type="ORF">M8C21_029758</name>
</gene>
<evidence type="ECO:0000256" key="3">
    <source>
        <dbReference type="ARBA" id="ARBA00023015"/>
    </source>
</evidence>
<dbReference type="PANTHER" id="PTHR21654:SF61">
    <property type="entry name" value="TRIHELIX TRANSCRIPTION FACTOR GTL2"/>
    <property type="match status" value="1"/>
</dbReference>
<name>A0AAD5GCH3_AMBAR</name>